<dbReference type="SUPFAM" id="SSF52172">
    <property type="entry name" value="CheY-like"/>
    <property type="match status" value="1"/>
</dbReference>
<evidence type="ECO:0000259" key="5">
    <source>
        <dbReference type="PROSITE" id="PS51755"/>
    </source>
</evidence>
<dbReference type="PANTHER" id="PTHR48111">
    <property type="entry name" value="REGULATOR OF RPOS"/>
    <property type="match status" value="1"/>
</dbReference>
<proteinExistence type="predicted"/>
<dbReference type="InterPro" id="IPR001867">
    <property type="entry name" value="OmpR/PhoB-type_DNA-bd"/>
</dbReference>
<dbReference type="RefSeq" id="WP_249905055.1">
    <property type="nucleotide sequence ID" value="NZ_JAMGBA010000003.1"/>
</dbReference>
<feature type="domain" description="Response regulatory" evidence="4">
    <location>
        <begin position="2"/>
        <end position="116"/>
    </location>
</feature>
<feature type="modified residue" description="4-aspartylphosphate" evidence="2">
    <location>
        <position position="51"/>
    </location>
</feature>
<evidence type="ECO:0000256" key="3">
    <source>
        <dbReference type="PROSITE-ProRule" id="PRU01091"/>
    </source>
</evidence>
<dbReference type="PANTHER" id="PTHR48111:SF76">
    <property type="entry name" value="TWO-COMPONENT RESPONSE REGULATOR"/>
    <property type="match status" value="1"/>
</dbReference>
<dbReference type="Gene3D" id="3.40.50.2300">
    <property type="match status" value="1"/>
</dbReference>
<sequence>MKVLLIEDDRTLADYVAKGLRESGHVVDICRDGKAGLYSVAEQAHDVIVLDRMLPGVDGMTILQTMRAAANATPVMILTALGEVDDRVEGLRKGGDDYLSKPFSLQELIARVEALGRRPAAAKQVERLAAHGLEMDLLRRHVLVRGEEVRLTSREFQILEVLLRNAGRVVTRSMLLEAVWDYRFDPQTNIVDQHVSRLRQKLGDDGANEVIETVRGVGYRVKG</sequence>
<feature type="domain" description="OmpR/PhoB-type" evidence="5">
    <location>
        <begin position="125"/>
        <end position="223"/>
    </location>
</feature>
<evidence type="ECO:0000313" key="6">
    <source>
        <dbReference type="EMBL" id="MCL6699602.1"/>
    </source>
</evidence>
<keyword evidence="7" id="KW-1185">Reference proteome</keyword>
<dbReference type="Proteomes" id="UP001203410">
    <property type="component" value="Unassembled WGS sequence"/>
</dbReference>
<dbReference type="Pfam" id="PF00486">
    <property type="entry name" value="Trans_reg_C"/>
    <property type="match status" value="1"/>
</dbReference>
<gene>
    <name evidence="6" type="ORF">LZ496_12520</name>
</gene>
<feature type="DNA-binding region" description="OmpR/PhoB-type" evidence="3">
    <location>
        <begin position="125"/>
        <end position="223"/>
    </location>
</feature>
<dbReference type="InterPro" id="IPR036388">
    <property type="entry name" value="WH-like_DNA-bd_sf"/>
</dbReference>
<dbReference type="SMART" id="SM00862">
    <property type="entry name" value="Trans_reg_C"/>
    <property type="match status" value="1"/>
</dbReference>
<dbReference type="PROSITE" id="PS51755">
    <property type="entry name" value="OMPR_PHOB"/>
    <property type="match status" value="1"/>
</dbReference>
<evidence type="ECO:0000313" key="7">
    <source>
        <dbReference type="Proteomes" id="UP001203410"/>
    </source>
</evidence>
<evidence type="ECO:0000256" key="2">
    <source>
        <dbReference type="PROSITE-ProRule" id="PRU00169"/>
    </source>
</evidence>
<dbReference type="Gene3D" id="1.10.10.10">
    <property type="entry name" value="Winged helix-like DNA-binding domain superfamily/Winged helix DNA-binding domain"/>
    <property type="match status" value="1"/>
</dbReference>
<dbReference type="InterPro" id="IPR039420">
    <property type="entry name" value="WalR-like"/>
</dbReference>
<evidence type="ECO:0000259" key="4">
    <source>
        <dbReference type="PROSITE" id="PS50110"/>
    </source>
</evidence>
<organism evidence="6 7">
    <name type="scientific">Sphingomonas caseinilyticus</name>
    <dbReference type="NCBI Taxonomy" id="2908205"/>
    <lineage>
        <taxon>Bacteria</taxon>
        <taxon>Pseudomonadati</taxon>
        <taxon>Pseudomonadota</taxon>
        <taxon>Alphaproteobacteria</taxon>
        <taxon>Sphingomonadales</taxon>
        <taxon>Sphingomonadaceae</taxon>
        <taxon>Sphingomonas</taxon>
    </lineage>
</organism>
<dbReference type="Pfam" id="PF00072">
    <property type="entry name" value="Response_reg"/>
    <property type="match status" value="1"/>
</dbReference>
<keyword evidence="1 3" id="KW-0238">DNA-binding</keyword>
<keyword evidence="2" id="KW-0597">Phosphoprotein</keyword>
<dbReference type="CDD" id="cd00383">
    <property type="entry name" value="trans_reg_C"/>
    <property type="match status" value="1"/>
</dbReference>
<dbReference type="InterPro" id="IPR001789">
    <property type="entry name" value="Sig_transdc_resp-reg_receiver"/>
</dbReference>
<dbReference type="PROSITE" id="PS50110">
    <property type="entry name" value="RESPONSE_REGULATORY"/>
    <property type="match status" value="1"/>
</dbReference>
<name>A0ABT0RX70_9SPHN</name>
<evidence type="ECO:0000256" key="1">
    <source>
        <dbReference type="ARBA" id="ARBA00023125"/>
    </source>
</evidence>
<protein>
    <submittedName>
        <fullName evidence="6">Response regulator transcription factor</fullName>
    </submittedName>
</protein>
<dbReference type="SMART" id="SM00448">
    <property type="entry name" value="REC"/>
    <property type="match status" value="1"/>
</dbReference>
<dbReference type="InterPro" id="IPR011006">
    <property type="entry name" value="CheY-like_superfamily"/>
</dbReference>
<dbReference type="EMBL" id="JAMGBA010000003">
    <property type="protein sequence ID" value="MCL6699602.1"/>
    <property type="molecule type" value="Genomic_DNA"/>
</dbReference>
<comment type="caution">
    <text evidence="6">The sequence shown here is derived from an EMBL/GenBank/DDBJ whole genome shotgun (WGS) entry which is preliminary data.</text>
</comment>
<accession>A0ABT0RX70</accession>
<dbReference type="Gene3D" id="6.10.250.690">
    <property type="match status" value="1"/>
</dbReference>
<reference evidence="6 7" key="1">
    <citation type="submission" date="2022-05" db="EMBL/GenBank/DDBJ databases">
        <authorList>
            <person name="Jo J.-H."/>
            <person name="Im W.-T."/>
        </authorList>
    </citation>
    <scope>NUCLEOTIDE SEQUENCE [LARGE SCALE GENOMIC DNA]</scope>
    <source>
        <strain evidence="6 7">NSE70-1</strain>
    </source>
</reference>